<evidence type="ECO:0000313" key="1">
    <source>
        <dbReference type="EMBL" id="WIM99629.1"/>
    </source>
</evidence>
<dbReference type="EMBL" id="CP126980">
    <property type="protein sequence ID" value="WIM99629.1"/>
    <property type="molecule type" value="Genomic_DNA"/>
</dbReference>
<evidence type="ECO:0008006" key="3">
    <source>
        <dbReference type="Google" id="ProtNLM"/>
    </source>
</evidence>
<sequence length="464" mass="51557">MPDDLAGEYIERKEDRKLGFGYNKFTAGPSASPAVVGTVGQPREGQGVASGIDSITEVSELHQSFGVDVDVSASYLTASASAKMKYTREFDSSTYSMYVVIWVRVDDSFQQFDEPVLHQDATELLKTRNSTRFHERFGDYWISGVSYGGEFFATYQITATSEEQREEMAAQVHAAFNGVITSAELNVSIDAKSKDSHNRVEVRLVEFRQGAVTHADLDLEAVKETARAFPQLVREKPYPYRVKLEAYEALRLPTDDFDFYQNQKQSDVLADLARKRLEFLKLRDDIRYILANPQDFMNVDGSEVGKPELTKTYNDVVDQLNSLATDASACSRDASACRFTQAEVAKYVLPVPRPRDNIAVVSLVGLRAHAIMVAAADRPRDYPSFRAEALAAEEGDSRGIVVTEEQYRFLHSGIKVKFDKTPPNPSGYTAYHQWVIGQKPDRGTVGSGAEILLTVKIGSNVPPG</sequence>
<accession>A0ABY8WTI7</accession>
<reference evidence="1 2" key="1">
    <citation type="submission" date="2023-06" db="EMBL/GenBank/DDBJ databases">
        <authorList>
            <person name="Yushchuk O."/>
            <person name="Binda E."/>
            <person name="Ruckert-Reed C."/>
            <person name="Fedorenko V."/>
            <person name="Kalinowski J."/>
            <person name="Marinelli F."/>
        </authorList>
    </citation>
    <scope>NUCLEOTIDE SEQUENCE [LARGE SCALE GENOMIC DNA]</scope>
    <source>
        <strain evidence="1 2">NRRL 3884</strain>
    </source>
</reference>
<dbReference type="RefSeq" id="WP_284921066.1">
    <property type="nucleotide sequence ID" value="NZ_CP126980.1"/>
</dbReference>
<protein>
    <recommendedName>
        <fullName evidence="3">MACPF domain-containing protein</fullName>
    </recommendedName>
</protein>
<evidence type="ECO:0000313" key="2">
    <source>
        <dbReference type="Proteomes" id="UP001240150"/>
    </source>
</evidence>
<proteinExistence type="predicted"/>
<gene>
    <name evidence="1" type="ORF">ACTOB_003289</name>
</gene>
<dbReference type="Proteomes" id="UP001240150">
    <property type="component" value="Chromosome"/>
</dbReference>
<organism evidence="1 2">
    <name type="scientific">Actinoplanes oblitus</name>
    <dbReference type="NCBI Taxonomy" id="3040509"/>
    <lineage>
        <taxon>Bacteria</taxon>
        <taxon>Bacillati</taxon>
        <taxon>Actinomycetota</taxon>
        <taxon>Actinomycetes</taxon>
        <taxon>Micromonosporales</taxon>
        <taxon>Micromonosporaceae</taxon>
        <taxon>Actinoplanes</taxon>
    </lineage>
</organism>
<name>A0ABY8WTI7_9ACTN</name>
<keyword evidence="2" id="KW-1185">Reference proteome</keyword>